<dbReference type="SUPFAM" id="SSF51905">
    <property type="entry name" value="FAD/NAD(P)-binding domain"/>
    <property type="match status" value="1"/>
</dbReference>
<organism evidence="2 3">
    <name type="scientific">Francisella halioticida</name>
    <dbReference type="NCBI Taxonomy" id="549298"/>
    <lineage>
        <taxon>Bacteria</taxon>
        <taxon>Pseudomonadati</taxon>
        <taxon>Pseudomonadota</taxon>
        <taxon>Gammaproteobacteria</taxon>
        <taxon>Thiotrichales</taxon>
        <taxon>Francisellaceae</taxon>
        <taxon>Francisella</taxon>
    </lineage>
</organism>
<dbReference type="Gene3D" id="3.50.50.60">
    <property type="entry name" value="FAD/NAD(P)-binding domain"/>
    <property type="match status" value="1"/>
</dbReference>
<dbReference type="InterPro" id="IPR023753">
    <property type="entry name" value="FAD/NAD-binding_dom"/>
</dbReference>
<dbReference type="EMBL" id="CP022132">
    <property type="protein sequence ID" value="ASG68657.1"/>
    <property type="molecule type" value="Genomic_DNA"/>
</dbReference>
<dbReference type="Pfam" id="PF07992">
    <property type="entry name" value="Pyr_redox_2"/>
    <property type="match status" value="1"/>
</dbReference>
<proteinExistence type="predicted"/>
<gene>
    <name evidence="2" type="ORF">CDV26_09865</name>
</gene>
<evidence type="ECO:0000313" key="2">
    <source>
        <dbReference type="EMBL" id="ASG68657.1"/>
    </source>
</evidence>
<sequence length="351" mass="39639">MKALKKYEWTIIGAGPAGMVTLGFLLNNGVEASDILWIDPSFKVGDFGEKWGEVSSNTSVELFFRFMEDIKSFNYEKNNQKFAIDSFDRQGFTLLKEVAKPLQWVTNDLLKRVDYSKDVVTDLKISDGAWNLCGEHGKYIAKKIVLATGALPKSLNIHNFEVTKEVDLSIALTPNKLKQELESDDKVAVFGSSHSAMIIIKNLLESGVKEVANFYLEPLKYAVNMGDYILYDNSGLKGETAKWVRKNISQNLDSRIKRYLSTDEQVNKHLHKYNKIVYATGFQQRVPSAEGIDVRRYDPTTGIIAPGLFGVGIGFPQKVTDPNGNVELNVGLFKFMKDIKRMLPLWEKYDI</sequence>
<evidence type="ECO:0000259" key="1">
    <source>
        <dbReference type="Pfam" id="PF07992"/>
    </source>
</evidence>
<dbReference type="InterPro" id="IPR053275">
    <property type="entry name" value="Agnestin_monoxygenase"/>
</dbReference>
<name>A0ABN5B0T3_9GAMM</name>
<keyword evidence="3" id="KW-1185">Reference proteome</keyword>
<feature type="domain" description="FAD/NAD(P)-binding" evidence="1">
    <location>
        <begin position="10"/>
        <end position="205"/>
    </location>
</feature>
<accession>A0ABN5B0T3</accession>
<reference evidence="2 3" key="1">
    <citation type="submission" date="2017-06" db="EMBL/GenBank/DDBJ databases">
        <title>Complete genome of Francisella halioticida.</title>
        <authorList>
            <person name="Sjodin A."/>
        </authorList>
    </citation>
    <scope>NUCLEOTIDE SEQUENCE [LARGE SCALE GENOMIC DNA]</scope>
    <source>
        <strain evidence="2 3">DSM 23729</strain>
    </source>
</reference>
<protein>
    <recommendedName>
        <fullName evidence="1">FAD/NAD(P)-binding domain-containing protein</fullName>
    </recommendedName>
</protein>
<dbReference type="Proteomes" id="UP000249910">
    <property type="component" value="Chromosome"/>
</dbReference>
<dbReference type="InterPro" id="IPR036188">
    <property type="entry name" value="FAD/NAD-bd_sf"/>
</dbReference>
<evidence type="ECO:0000313" key="3">
    <source>
        <dbReference type="Proteomes" id="UP000249910"/>
    </source>
</evidence>
<dbReference type="PANTHER" id="PTHR38688">
    <property type="entry name" value="PYR_REDOX_2 DOMAIN-CONTAINING PROTEIN"/>
    <property type="match status" value="1"/>
</dbReference>
<dbReference type="RefSeq" id="WP_088773132.1">
    <property type="nucleotide sequence ID" value="NZ_AP023082.1"/>
</dbReference>
<dbReference type="PANTHER" id="PTHR38688:SF1">
    <property type="entry name" value="FAD_NAD(P)-BINDING DOMAIN-CONTAINING PROTEIN"/>
    <property type="match status" value="1"/>
</dbReference>